<name>A0A327X5B3_9GAMM</name>
<dbReference type="UniPathway" id="UPA00204"/>
<dbReference type="InterPro" id="IPR051792">
    <property type="entry name" value="GGT_bact"/>
</dbReference>
<dbReference type="InterPro" id="IPR043137">
    <property type="entry name" value="GGT_ssub_C"/>
</dbReference>
<evidence type="ECO:0000256" key="7">
    <source>
        <dbReference type="ARBA" id="ARBA00023315"/>
    </source>
</evidence>
<evidence type="ECO:0000256" key="4">
    <source>
        <dbReference type="ARBA" id="ARBA00022679"/>
    </source>
</evidence>
<reference evidence="14 16" key="1">
    <citation type="journal article" date="2018" name="Front. Microbiol.">
        <title>Genome-Based Analysis Reveals the Taxonomy and Diversity of the Family Idiomarinaceae.</title>
        <authorList>
            <person name="Liu Y."/>
            <person name="Lai Q."/>
            <person name="Shao Z."/>
        </authorList>
    </citation>
    <scope>NUCLEOTIDE SEQUENCE [LARGE SCALE GENOMIC DNA]</scope>
    <source>
        <strain evidence="14 16">CF12-14</strain>
    </source>
</reference>
<evidence type="ECO:0000313" key="15">
    <source>
        <dbReference type="Proteomes" id="UP000249203"/>
    </source>
</evidence>
<proteinExistence type="inferred from homology"/>
<keyword evidence="12" id="KW-0732">Signal</keyword>
<dbReference type="NCBIfam" id="TIGR00066">
    <property type="entry name" value="g_glut_trans"/>
    <property type="match status" value="1"/>
</dbReference>
<evidence type="ECO:0000256" key="10">
    <source>
        <dbReference type="PIRSR" id="PIRSR600101-2"/>
    </source>
</evidence>
<dbReference type="PANTHER" id="PTHR43199:SF1">
    <property type="entry name" value="GLUTATHIONE HYDROLASE PROENZYME"/>
    <property type="match status" value="1"/>
</dbReference>
<reference evidence="13 15" key="2">
    <citation type="submission" date="2018-06" db="EMBL/GenBank/DDBJ databases">
        <title>Genomic Encyclopedia of Type Strains, Phase III (KMG-III): the genomes of soil and plant-associated and newly described type strains.</title>
        <authorList>
            <person name="Whitman W."/>
        </authorList>
    </citation>
    <scope>NUCLEOTIDE SEQUENCE [LARGE SCALE GENOMIC DNA]</scope>
    <source>
        <strain evidence="13 15">CGMCC 1.15366</strain>
    </source>
</reference>
<evidence type="ECO:0000256" key="2">
    <source>
        <dbReference type="ARBA" id="ARBA00001089"/>
    </source>
</evidence>
<evidence type="ECO:0000256" key="9">
    <source>
        <dbReference type="PIRSR" id="PIRSR600101-1"/>
    </source>
</evidence>
<keyword evidence="4 11" id="KW-0808">Transferase</keyword>
<evidence type="ECO:0000256" key="12">
    <source>
        <dbReference type="SAM" id="SignalP"/>
    </source>
</evidence>
<comment type="catalytic activity">
    <reaction evidence="8 11">
        <text>an N-terminal (5-L-glutamyl)-[peptide] + an alpha-amino acid = 5-L-glutamyl amino acid + an N-terminal L-alpha-aminoacyl-[peptide]</text>
        <dbReference type="Rhea" id="RHEA:23904"/>
        <dbReference type="Rhea" id="RHEA-COMP:9780"/>
        <dbReference type="Rhea" id="RHEA-COMP:9795"/>
        <dbReference type="ChEBI" id="CHEBI:77644"/>
        <dbReference type="ChEBI" id="CHEBI:78597"/>
        <dbReference type="ChEBI" id="CHEBI:78599"/>
        <dbReference type="ChEBI" id="CHEBI:78608"/>
        <dbReference type="EC" id="2.3.2.2"/>
    </reaction>
</comment>
<dbReference type="SUPFAM" id="SSF56235">
    <property type="entry name" value="N-terminal nucleophile aminohydrolases (Ntn hydrolases)"/>
    <property type="match status" value="1"/>
</dbReference>
<keyword evidence="7 11" id="KW-0012">Acyltransferase</keyword>
<dbReference type="PRINTS" id="PR01210">
    <property type="entry name" value="GGTRANSPTASE"/>
</dbReference>
<evidence type="ECO:0000256" key="8">
    <source>
        <dbReference type="ARBA" id="ARBA00047417"/>
    </source>
</evidence>
<dbReference type="InterPro" id="IPR000101">
    <property type="entry name" value="GGT_peptidase"/>
</dbReference>
<evidence type="ECO:0000313" key="13">
    <source>
        <dbReference type="EMBL" id="RAK01438.1"/>
    </source>
</evidence>
<feature type="chain" id="PRO_5016360007" description="Glutathione hydrolase proenzyme" evidence="12">
    <location>
        <begin position="27"/>
        <end position="586"/>
    </location>
</feature>
<keyword evidence="5 11" id="KW-0378">Hydrolase</keyword>
<accession>A0A327X5B3</accession>
<evidence type="ECO:0000313" key="14">
    <source>
        <dbReference type="EMBL" id="RUO28278.1"/>
    </source>
</evidence>
<dbReference type="EC" id="3.4.19.13" evidence="11"/>
<dbReference type="Gene3D" id="1.10.246.130">
    <property type="match status" value="1"/>
</dbReference>
<keyword evidence="11" id="KW-0317">Glutathione biosynthesis</keyword>
<dbReference type="InterPro" id="IPR029055">
    <property type="entry name" value="Ntn_hydrolases_N"/>
</dbReference>
<feature type="binding site" evidence="10">
    <location>
        <begin position="470"/>
        <end position="471"/>
    </location>
    <ligand>
        <name>L-glutamate</name>
        <dbReference type="ChEBI" id="CHEBI:29985"/>
    </ligand>
</feature>
<dbReference type="EMBL" id="QLMD01000001">
    <property type="protein sequence ID" value="RAK01438.1"/>
    <property type="molecule type" value="Genomic_DNA"/>
</dbReference>
<dbReference type="GO" id="GO:0103068">
    <property type="term" value="F:leukotriene C4 gamma-glutamyl transferase activity"/>
    <property type="evidence" value="ECO:0007669"/>
    <property type="project" value="UniProtKB-EC"/>
</dbReference>
<dbReference type="GO" id="GO:0006750">
    <property type="term" value="P:glutathione biosynthetic process"/>
    <property type="evidence" value="ECO:0007669"/>
    <property type="project" value="UniProtKB-KW"/>
</dbReference>
<evidence type="ECO:0000313" key="16">
    <source>
        <dbReference type="Proteomes" id="UP000287865"/>
    </source>
</evidence>
<feature type="active site" description="Nucleophile" evidence="9">
    <location>
        <position position="406"/>
    </location>
</feature>
<keyword evidence="6 11" id="KW-0865">Zymogen</keyword>
<dbReference type="AlphaFoldDB" id="A0A327X5B3"/>
<gene>
    <name evidence="14" type="primary">ggt</name>
    <name evidence="13" type="ORF">B0I24_10161</name>
    <name evidence="14" type="ORF">CWE07_00280</name>
</gene>
<dbReference type="OrthoDB" id="5297205at2"/>
<feature type="binding site" evidence="10">
    <location>
        <position position="493"/>
    </location>
    <ligand>
        <name>L-glutamate</name>
        <dbReference type="ChEBI" id="CHEBI:29985"/>
    </ligand>
</feature>
<evidence type="ECO:0000256" key="1">
    <source>
        <dbReference type="ARBA" id="ARBA00001049"/>
    </source>
</evidence>
<evidence type="ECO:0000256" key="6">
    <source>
        <dbReference type="ARBA" id="ARBA00023145"/>
    </source>
</evidence>
<comment type="PTM">
    <text evidence="11">Cleaved by autocatalysis into a large and a small subunit.</text>
</comment>
<comment type="catalytic activity">
    <reaction evidence="2 11">
        <text>glutathione + H2O = L-cysteinylglycine + L-glutamate</text>
        <dbReference type="Rhea" id="RHEA:28807"/>
        <dbReference type="ChEBI" id="CHEBI:15377"/>
        <dbReference type="ChEBI" id="CHEBI:29985"/>
        <dbReference type="ChEBI" id="CHEBI:57925"/>
        <dbReference type="ChEBI" id="CHEBI:61694"/>
        <dbReference type="EC" id="3.4.19.13"/>
    </reaction>
</comment>
<dbReference type="PANTHER" id="PTHR43199">
    <property type="entry name" value="GLUTATHIONE HYDROLASE"/>
    <property type="match status" value="1"/>
</dbReference>
<evidence type="ECO:0000256" key="11">
    <source>
        <dbReference type="RuleBase" id="RU368036"/>
    </source>
</evidence>
<dbReference type="InterPro" id="IPR055262">
    <property type="entry name" value="GGT_CS"/>
</dbReference>
<dbReference type="GO" id="GO:0006751">
    <property type="term" value="P:glutathione catabolic process"/>
    <property type="evidence" value="ECO:0007669"/>
    <property type="project" value="UniProtKB-UniRule"/>
</dbReference>
<dbReference type="EC" id="2.3.2.2" evidence="11"/>
<dbReference type="Proteomes" id="UP000249203">
    <property type="component" value="Unassembled WGS sequence"/>
</dbReference>
<comment type="similarity">
    <text evidence="3 11">Belongs to the gamma-glutamyltransferase family.</text>
</comment>
<sequence length="586" mass="62772">MNQHRPVINRLTQLAVLLVATLGLNACSQSQPEREAYDPEAATGIGSQQLAQSQQFMVSAANPEAVAVGNAVLAKGGSAIDAAIAVQNMLTLVEPQSSGIGGGAFIMYWDANEQQLYTLDAREVAPAAADEDLFIKADGEPERWIDAIVGGRAVGTPGIVKGMQVAHQRWGQLPWADLFNDTIELAEQGFEVSPRLAQLVEMEIHPGLRQLQPAADYFFPEGEPLEAGSLLRNPELAATLRRIANEGAEAFYQGELAEAMVAAVQQSAIAPGRLSLEDLANYQVAWREPVCAGYRSYDVCSMGPPSSGGVTLLQILALLEPIDLAQSAVNSVQPWHYFTQASRLAYADRDRYLADPDFVDVPVDQMLSADYLNQRAELIGANDMGQATAGEFNDYQAGVNYEQPSTTHISIVDAQGNAVSMTSTIEMGFGSAVMVGGFLLNNQLTDFSLNPRDQNGFAANRVEPGKRPRSSMAPVIAFDAEGQLAYVVGSPGGPRIINYVAKSLIGLIDYQLDMQSAINLPNVTNLNGRTTIEQELAPADWEAQLRELGHDVEVRSLNSGLHGIAVTPDGLQGGADPRREGVAAGQ</sequence>
<dbReference type="InterPro" id="IPR043138">
    <property type="entry name" value="GGT_lsub"/>
</dbReference>
<dbReference type="Gene3D" id="3.60.20.40">
    <property type="match status" value="1"/>
</dbReference>
<evidence type="ECO:0000256" key="5">
    <source>
        <dbReference type="ARBA" id="ARBA00022801"/>
    </source>
</evidence>
<dbReference type="GO" id="GO:0036374">
    <property type="term" value="F:glutathione hydrolase activity"/>
    <property type="evidence" value="ECO:0007669"/>
    <property type="project" value="UniProtKB-UniRule"/>
</dbReference>
<comment type="catalytic activity">
    <reaction evidence="1 11">
        <text>an S-substituted glutathione + H2O = an S-substituted L-cysteinylglycine + L-glutamate</text>
        <dbReference type="Rhea" id="RHEA:59468"/>
        <dbReference type="ChEBI" id="CHEBI:15377"/>
        <dbReference type="ChEBI" id="CHEBI:29985"/>
        <dbReference type="ChEBI" id="CHEBI:90779"/>
        <dbReference type="ChEBI" id="CHEBI:143103"/>
        <dbReference type="EC" id="3.4.19.13"/>
    </reaction>
</comment>
<comment type="caution">
    <text evidence="13">The sequence shown here is derived from an EMBL/GenBank/DDBJ whole genome shotgun (WGS) entry which is preliminary data.</text>
</comment>
<dbReference type="EMBL" id="PIPK01000001">
    <property type="protein sequence ID" value="RUO28278.1"/>
    <property type="molecule type" value="Genomic_DNA"/>
</dbReference>
<dbReference type="Pfam" id="PF01019">
    <property type="entry name" value="G_glu_transpept"/>
    <property type="match status" value="1"/>
</dbReference>
<comment type="pathway">
    <text evidence="11">Sulfur metabolism; glutathione metabolism.</text>
</comment>
<evidence type="ECO:0000256" key="3">
    <source>
        <dbReference type="ARBA" id="ARBA00009381"/>
    </source>
</evidence>
<organism evidence="13 15">
    <name type="scientific">Aliidiomarina maris</name>
    <dbReference type="NCBI Taxonomy" id="531312"/>
    <lineage>
        <taxon>Bacteria</taxon>
        <taxon>Pseudomonadati</taxon>
        <taxon>Pseudomonadota</taxon>
        <taxon>Gammaproteobacteria</taxon>
        <taxon>Alteromonadales</taxon>
        <taxon>Idiomarinaceae</taxon>
        <taxon>Aliidiomarina</taxon>
    </lineage>
</organism>
<dbReference type="PROSITE" id="PS00462">
    <property type="entry name" value="G_GLU_TRANSPEPTIDASE"/>
    <property type="match status" value="1"/>
</dbReference>
<feature type="signal peptide" evidence="12">
    <location>
        <begin position="1"/>
        <end position="26"/>
    </location>
</feature>
<keyword evidence="16" id="KW-1185">Reference proteome</keyword>
<feature type="binding site" evidence="10">
    <location>
        <position position="122"/>
    </location>
    <ligand>
        <name>L-glutamate</name>
        <dbReference type="ChEBI" id="CHEBI:29985"/>
    </ligand>
</feature>
<comment type="subunit">
    <text evidence="11">This enzyme consists of two polypeptide chains, which are synthesized in precursor form from a single polypeptide.</text>
</comment>
<feature type="binding site" evidence="10">
    <location>
        <position position="446"/>
    </location>
    <ligand>
        <name>L-glutamate</name>
        <dbReference type="ChEBI" id="CHEBI:29985"/>
    </ligand>
</feature>
<dbReference type="Proteomes" id="UP000287865">
    <property type="component" value="Unassembled WGS sequence"/>
</dbReference>
<dbReference type="RefSeq" id="WP_111567934.1">
    <property type="nucleotide sequence ID" value="NZ_PIPK01000001.1"/>
</dbReference>
<protein>
    <recommendedName>
        <fullName evidence="11">Glutathione hydrolase proenzyme</fullName>
        <ecNumber evidence="11">2.3.2.2</ecNumber>
        <ecNumber evidence="11">3.4.19.13</ecNumber>
    </recommendedName>
    <component>
        <recommendedName>
            <fullName evidence="11">Glutathione hydrolase large chain</fullName>
        </recommendedName>
    </component>
    <component>
        <recommendedName>
            <fullName evidence="11">Glutathione hydrolase small chain</fullName>
        </recommendedName>
    </component>
</protein>